<dbReference type="OrthoDB" id="269677at2"/>
<dbReference type="EMBL" id="NIDE01000014">
    <property type="protein sequence ID" value="OWK37686.1"/>
    <property type="molecule type" value="Genomic_DNA"/>
</dbReference>
<protein>
    <recommendedName>
        <fullName evidence="4">Thioredoxin domain-containing protein</fullName>
    </recommendedName>
</protein>
<organism evidence="2 3">
    <name type="scientific">Fimbriiglobus ruber</name>
    <dbReference type="NCBI Taxonomy" id="1908690"/>
    <lineage>
        <taxon>Bacteria</taxon>
        <taxon>Pseudomonadati</taxon>
        <taxon>Planctomycetota</taxon>
        <taxon>Planctomycetia</taxon>
        <taxon>Gemmatales</taxon>
        <taxon>Gemmataceae</taxon>
        <taxon>Fimbriiglobus</taxon>
    </lineage>
</organism>
<proteinExistence type="predicted"/>
<gene>
    <name evidence="2" type="ORF">FRUB_06806</name>
</gene>
<feature type="signal peptide" evidence="1">
    <location>
        <begin position="1"/>
        <end position="25"/>
    </location>
</feature>
<evidence type="ECO:0008006" key="4">
    <source>
        <dbReference type="Google" id="ProtNLM"/>
    </source>
</evidence>
<dbReference type="AlphaFoldDB" id="A0A225DJS1"/>
<reference evidence="3" key="1">
    <citation type="submission" date="2017-06" db="EMBL/GenBank/DDBJ databases">
        <title>Genome analysis of Fimbriiglobus ruber SP5, the first member of the order Planctomycetales with confirmed chitinolytic capability.</title>
        <authorList>
            <person name="Ravin N.V."/>
            <person name="Rakitin A.L."/>
            <person name="Ivanova A.A."/>
            <person name="Beletsky A.V."/>
            <person name="Kulichevskaya I.S."/>
            <person name="Mardanov A.V."/>
            <person name="Dedysh S.N."/>
        </authorList>
    </citation>
    <scope>NUCLEOTIDE SEQUENCE [LARGE SCALE GENOMIC DNA]</scope>
    <source>
        <strain evidence="3">SP5</strain>
    </source>
</reference>
<keyword evidence="1" id="KW-0732">Signal</keyword>
<dbReference type="RefSeq" id="WP_088257552.1">
    <property type="nucleotide sequence ID" value="NZ_NIDE01000014.1"/>
</dbReference>
<evidence type="ECO:0000256" key="1">
    <source>
        <dbReference type="SAM" id="SignalP"/>
    </source>
</evidence>
<comment type="caution">
    <text evidence="2">The sequence shown here is derived from an EMBL/GenBank/DDBJ whole genome shotgun (WGS) entry which is preliminary data.</text>
</comment>
<evidence type="ECO:0000313" key="2">
    <source>
        <dbReference type="EMBL" id="OWK37686.1"/>
    </source>
</evidence>
<accession>A0A225DJS1</accession>
<sequence>MMFSTSLTAMAVTGLLAYGSIPAQPAWVSDYRTALTQSVESQKPVAVFIAHGGDGYAKLVTDGGIGADAAKLLKQSYVCVYVDTDTKSGKDLAGSFGMSKGLVISNKSGTVQALRHEGAVSPTDLATYLERYSQTNTVTTTATNVATPAAPAPVVAAPAPVYAPAFNPYLAPSFGVSSCPNCRR</sequence>
<dbReference type="Proteomes" id="UP000214646">
    <property type="component" value="Unassembled WGS sequence"/>
</dbReference>
<name>A0A225DJS1_9BACT</name>
<keyword evidence="3" id="KW-1185">Reference proteome</keyword>
<evidence type="ECO:0000313" key="3">
    <source>
        <dbReference type="Proteomes" id="UP000214646"/>
    </source>
</evidence>
<feature type="chain" id="PRO_5012420482" description="Thioredoxin domain-containing protein" evidence="1">
    <location>
        <begin position="26"/>
        <end position="184"/>
    </location>
</feature>